<dbReference type="EMBL" id="AQGS01000552">
    <property type="protein sequence ID" value="EPS38426.1"/>
    <property type="molecule type" value="Genomic_DNA"/>
</dbReference>
<protein>
    <recommendedName>
        <fullName evidence="1">BTB domain-containing protein</fullName>
    </recommendedName>
</protein>
<dbReference type="PANTHER" id="PTHR47843">
    <property type="entry name" value="BTB DOMAIN-CONTAINING PROTEIN-RELATED"/>
    <property type="match status" value="1"/>
</dbReference>
<organism evidence="2 3">
    <name type="scientific">Dactylellina haptotyla (strain CBS 200.50)</name>
    <name type="common">Nematode-trapping fungus</name>
    <name type="synonym">Monacrosporium haptotylum</name>
    <dbReference type="NCBI Taxonomy" id="1284197"/>
    <lineage>
        <taxon>Eukaryota</taxon>
        <taxon>Fungi</taxon>
        <taxon>Dikarya</taxon>
        <taxon>Ascomycota</taxon>
        <taxon>Pezizomycotina</taxon>
        <taxon>Orbiliomycetes</taxon>
        <taxon>Orbiliales</taxon>
        <taxon>Orbiliaceae</taxon>
        <taxon>Dactylellina</taxon>
    </lineage>
</organism>
<dbReference type="AlphaFoldDB" id="S8ABE9"/>
<evidence type="ECO:0000313" key="3">
    <source>
        <dbReference type="Proteomes" id="UP000015100"/>
    </source>
</evidence>
<dbReference type="OMA" id="CTCILED"/>
<dbReference type="HOGENOM" id="CLU_056399_2_1_1"/>
<dbReference type="InterPro" id="IPR000210">
    <property type="entry name" value="BTB/POZ_dom"/>
</dbReference>
<dbReference type="Pfam" id="PF00651">
    <property type="entry name" value="BTB"/>
    <property type="match status" value="1"/>
</dbReference>
<dbReference type="PROSITE" id="PS50097">
    <property type="entry name" value="BTB"/>
    <property type="match status" value="1"/>
</dbReference>
<evidence type="ECO:0000259" key="1">
    <source>
        <dbReference type="PROSITE" id="PS50097"/>
    </source>
</evidence>
<proteinExistence type="predicted"/>
<accession>S8ABE9</accession>
<dbReference type="eggNOG" id="ENOG502SFZQ">
    <property type="taxonomic scope" value="Eukaryota"/>
</dbReference>
<feature type="domain" description="BTB" evidence="1">
    <location>
        <begin position="10"/>
        <end position="79"/>
    </location>
</feature>
<reference evidence="2 3" key="1">
    <citation type="journal article" date="2013" name="PLoS Genet.">
        <title>Genomic mechanisms accounting for the adaptation to parasitism in nematode-trapping fungi.</title>
        <authorList>
            <person name="Meerupati T."/>
            <person name="Andersson K.M."/>
            <person name="Friman E."/>
            <person name="Kumar D."/>
            <person name="Tunlid A."/>
            <person name="Ahren D."/>
        </authorList>
    </citation>
    <scope>NUCLEOTIDE SEQUENCE [LARGE SCALE GENOMIC DNA]</scope>
    <source>
        <strain evidence="2 3">CBS 200.50</strain>
    </source>
</reference>
<dbReference type="OrthoDB" id="9997739at2759"/>
<name>S8ABE9_DACHA</name>
<evidence type="ECO:0000313" key="2">
    <source>
        <dbReference type="EMBL" id="EPS38426.1"/>
    </source>
</evidence>
<dbReference type="SUPFAM" id="SSF54695">
    <property type="entry name" value="POZ domain"/>
    <property type="match status" value="1"/>
</dbReference>
<gene>
    <name evidence="2" type="ORF">H072_7814</name>
</gene>
<reference evidence="3" key="2">
    <citation type="submission" date="2013-04" db="EMBL/GenBank/DDBJ databases">
        <title>Genomic mechanisms accounting for the adaptation to parasitism in nematode-trapping fungi.</title>
        <authorList>
            <person name="Ahren D.G."/>
        </authorList>
    </citation>
    <scope>NUCLEOTIDE SEQUENCE [LARGE SCALE GENOMIC DNA]</scope>
    <source>
        <strain evidence="3">CBS 200.50</strain>
    </source>
</reference>
<dbReference type="STRING" id="1284197.S8ABE9"/>
<sequence>MDFKSVLTSQPFTFIIGPEKKKFFVNEELISKCSPVLKALMGRNFREGSQREAYLDEVEEDTFVRFIQYAWTGTYDSPSVVTYPDTAGPDQKEKTSAPTVEFGSAGGYPYIIETRPSARRSDSIFSNRVPRSNFWGGIDEDPVSVPPPASLTRSKPLEVFKNLSYPKPPVQEKKQTEPLGSPFLCHAQLYVFADKYDIKDLKSQSSHNLHLVLADLITGCLAPKAISQVVELAEYVYTHTMDMPAEPLRRMLANYCAWNIKKLSENAEFIDYYEVGGPFTRDLLLNITKRLT</sequence>
<dbReference type="Proteomes" id="UP000015100">
    <property type="component" value="Unassembled WGS sequence"/>
</dbReference>
<dbReference type="PANTHER" id="PTHR47843:SF2">
    <property type="entry name" value="BTB DOMAIN-CONTAINING PROTEIN"/>
    <property type="match status" value="1"/>
</dbReference>
<dbReference type="InterPro" id="IPR011333">
    <property type="entry name" value="SKP1/BTB/POZ_sf"/>
</dbReference>
<comment type="caution">
    <text evidence="2">The sequence shown here is derived from an EMBL/GenBank/DDBJ whole genome shotgun (WGS) entry which is preliminary data.</text>
</comment>
<keyword evidence="3" id="KW-1185">Reference proteome</keyword>
<dbReference type="Gene3D" id="3.30.710.10">
    <property type="entry name" value="Potassium Channel Kv1.1, Chain A"/>
    <property type="match status" value="1"/>
</dbReference>